<comment type="caution">
    <text evidence="3">The sequence shown here is derived from an EMBL/GenBank/DDBJ whole genome shotgun (WGS) entry which is preliminary data.</text>
</comment>
<organism evidence="3 4">
    <name type="scientific">Ensete ventricosum</name>
    <name type="common">Abyssinian banana</name>
    <name type="synonym">Musa ensete</name>
    <dbReference type="NCBI Taxonomy" id="4639"/>
    <lineage>
        <taxon>Eukaryota</taxon>
        <taxon>Viridiplantae</taxon>
        <taxon>Streptophyta</taxon>
        <taxon>Embryophyta</taxon>
        <taxon>Tracheophyta</taxon>
        <taxon>Spermatophyta</taxon>
        <taxon>Magnoliopsida</taxon>
        <taxon>Liliopsida</taxon>
        <taxon>Zingiberales</taxon>
        <taxon>Musaceae</taxon>
        <taxon>Ensete</taxon>
    </lineage>
</organism>
<dbReference type="InterPro" id="IPR007587">
    <property type="entry name" value="SAPS"/>
</dbReference>
<dbReference type="GO" id="GO:0019903">
    <property type="term" value="F:protein phosphatase binding"/>
    <property type="evidence" value="ECO:0007669"/>
    <property type="project" value="InterPro"/>
</dbReference>
<dbReference type="PANTHER" id="PTHR12634:SF37">
    <property type="entry name" value="SIT4 PHOSPHATASE-ASSOCIATED FAMILY PROTEIN"/>
    <property type="match status" value="1"/>
</dbReference>
<dbReference type="GO" id="GO:0019888">
    <property type="term" value="F:protein phosphatase regulator activity"/>
    <property type="evidence" value="ECO:0007669"/>
    <property type="project" value="TreeGrafter"/>
</dbReference>
<gene>
    <name evidence="3" type="ORF">B296_00040289</name>
</gene>
<feature type="compositionally biased region" description="Polar residues" evidence="2">
    <location>
        <begin position="120"/>
        <end position="131"/>
    </location>
</feature>
<evidence type="ECO:0000256" key="1">
    <source>
        <dbReference type="ARBA" id="ARBA00006180"/>
    </source>
</evidence>
<evidence type="ECO:0000313" key="3">
    <source>
        <dbReference type="EMBL" id="RRT35683.1"/>
    </source>
</evidence>
<comment type="similarity">
    <text evidence="1">Belongs to the SAPS family.</text>
</comment>
<dbReference type="EMBL" id="AMZH03024669">
    <property type="protein sequence ID" value="RRT35683.1"/>
    <property type="molecule type" value="Genomic_DNA"/>
</dbReference>
<feature type="region of interest" description="Disordered" evidence="2">
    <location>
        <begin position="100"/>
        <end position="150"/>
    </location>
</feature>
<protein>
    <submittedName>
        <fullName evidence="3">Uncharacterized protein</fullName>
    </submittedName>
</protein>
<evidence type="ECO:0000313" key="4">
    <source>
        <dbReference type="Proteomes" id="UP000287651"/>
    </source>
</evidence>
<sequence length="150" mass="16487">MSLCRFPFIACEIFTCDVDIILRALVEDVQVNFLDLLFSFLKPDHPHSTLLAGYFSKVLIRLIGADENMQFSYMDTMQCVEDTDVLEMIVDKFSSSVSALTEGERSGSDSNGGCDDGEQQRTTAKRNNSSDGVGDVIQATEAGSRALGRE</sequence>
<proteinExistence type="inferred from homology"/>
<name>A0A426X874_ENSVE</name>
<dbReference type="PANTHER" id="PTHR12634">
    <property type="entry name" value="SIT4 YEAST -ASSOCIATING PROTEIN-RELATED"/>
    <property type="match status" value="1"/>
</dbReference>
<reference evidence="3 4" key="1">
    <citation type="journal article" date="2014" name="Agronomy (Basel)">
        <title>A Draft Genome Sequence for Ensete ventricosum, the Drought-Tolerant Tree Against Hunger.</title>
        <authorList>
            <person name="Harrison J."/>
            <person name="Moore K.A."/>
            <person name="Paszkiewicz K."/>
            <person name="Jones T."/>
            <person name="Grant M."/>
            <person name="Ambacheew D."/>
            <person name="Muzemil S."/>
            <person name="Studholme D.J."/>
        </authorList>
    </citation>
    <scope>NUCLEOTIDE SEQUENCE [LARGE SCALE GENOMIC DNA]</scope>
</reference>
<accession>A0A426X874</accession>
<dbReference type="Proteomes" id="UP000287651">
    <property type="component" value="Unassembled WGS sequence"/>
</dbReference>
<evidence type="ECO:0000256" key="2">
    <source>
        <dbReference type="SAM" id="MobiDB-lite"/>
    </source>
</evidence>
<dbReference type="AlphaFoldDB" id="A0A426X874"/>